<name>A0A1F5T753_9BACT</name>
<reference evidence="1 2" key="1">
    <citation type="journal article" date="2016" name="Nat. Commun.">
        <title>Thousands of microbial genomes shed light on interconnected biogeochemical processes in an aquifer system.</title>
        <authorList>
            <person name="Anantharaman K."/>
            <person name="Brown C.T."/>
            <person name="Hug L.A."/>
            <person name="Sharon I."/>
            <person name="Castelle C.J."/>
            <person name="Probst A.J."/>
            <person name="Thomas B.C."/>
            <person name="Singh A."/>
            <person name="Wilkins M.J."/>
            <person name="Karaoz U."/>
            <person name="Brodie E.L."/>
            <person name="Williams K.H."/>
            <person name="Hubbard S.S."/>
            <person name="Banfield J.F."/>
        </authorList>
    </citation>
    <scope>NUCLEOTIDE SEQUENCE [LARGE SCALE GENOMIC DNA]</scope>
</reference>
<dbReference type="Proteomes" id="UP000178656">
    <property type="component" value="Unassembled WGS sequence"/>
</dbReference>
<sequence>MTSFLAVAKAEAKDAARRAIVRLFLSSPSGQVSKEMAERHATEVYEDVIAAYLNSYREEELIRQRLEAGCTVLAWLNQPTVQ</sequence>
<comment type="caution">
    <text evidence="1">The sequence shown here is derived from an EMBL/GenBank/DDBJ whole genome shotgun (WGS) entry which is preliminary data.</text>
</comment>
<gene>
    <name evidence="1" type="ORF">A2482_01505</name>
</gene>
<organism evidence="1 2">
    <name type="scientific">Candidatus Falkowbacteria bacterium RIFOXYC2_FULL_48_21</name>
    <dbReference type="NCBI Taxonomy" id="1798005"/>
    <lineage>
        <taxon>Bacteria</taxon>
        <taxon>Candidatus Falkowiibacteriota</taxon>
    </lineage>
</organism>
<protein>
    <submittedName>
        <fullName evidence="1">Uncharacterized protein</fullName>
    </submittedName>
</protein>
<proteinExistence type="predicted"/>
<evidence type="ECO:0000313" key="2">
    <source>
        <dbReference type="Proteomes" id="UP000178656"/>
    </source>
</evidence>
<accession>A0A1F5T753</accession>
<dbReference type="EMBL" id="MFGM01000068">
    <property type="protein sequence ID" value="OGF34749.1"/>
    <property type="molecule type" value="Genomic_DNA"/>
</dbReference>
<evidence type="ECO:0000313" key="1">
    <source>
        <dbReference type="EMBL" id="OGF34749.1"/>
    </source>
</evidence>
<dbReference type="AlphaFoldDB" id="A0A1F5T753"/>